<evidence type="ECO:0000313" key="1">
    <source>
        <dbReference type="EMBL" id="OJT10814.1"/>
    </source>
</evidence>
<sequence length="93" mass="10372">MRILLTFLMDPDARPTPKDMKLWVDVIRFVKRGARGGALSFFTYMELSACPSAKFSGGVELMLESLEVAFEKTLWIQGSAIIPRGPQLSMPAH</sequence>
<dbReference type="OrthoDB" id="66881at2759"/>
<dbReference type="STRING" id="154538.A0A1M2VT89"/>
<comment type="caution">
    <text evidence="1">The sequence shown here is derived from an EMBL/GenBank/DDBJ whole genome shotgun (WGS) entry which is preliminary data.</text>
</comment>
<reference evidence="1 2" key="1">
    <citation type="submission" date="2016-10" db="EMBL/GenBank/DDBJ databases">
        <title>Genome sequence of the basidiomycete white-rot fungus Trametes pubescens.</title>
        <authorList>
            <person name="Makela M.R."/>
            <person name="Granchi Z."/>
            <person name="Peng M."/>
            <person name="De Vries R.P."/>
            <person name="Grigoriev I."/>
            <person name="Riley R."/>
            <person name="Hilden K."/>
        </authorList>
    </citation>
    <scope>NUCLEOTIDE SEQUENCE [LARGE SCALE GENOMIC DNA]</scope>
    <source>
        <strain evidence="1 2">FBCC735</strain>
    </source>
</reference>
<evidence type="ECO:0000313" key="2">
    <source>
        <dbReference type="Proteomes" id="UP000184267"/>
    </source>
</evidence>
<dbReference type="AlphaFoldDB" id="A0A1M2VT89"/>
<keyword evidence="2" id="KW-1185">Reference proteome</keyword>
<dbReference type="Proteomes" id="UP000184267">
    <property type="component" value="Unassembled WGS sequence"/>
</dbReference>
<name>A0A1M2VT89_TRAPU</name>
<accession>A0A1M2VT89</accession>
<organism evidence="1 2">
    <name type="scientific">Trametes pubescens</name>
    <name type="common">White-rot fungus</name>
    <dbReference type="NCBI Taxonomy" id="154538"/>
    <lineage>
        <taxon>Eukaryota</taxon>
        <taxon>Fungi</taxon>
        <taxon>Dikarya</taxon>
        <taxon>Basidiomycota</taxon>
        <taxon>Agaricomycotina</taxon>
        <taxon>Agaricomycetes</taxon>
        <taxon>Polyporales</taxon>
        <taxon>Polyporaceae</taxon>
        <taxon>Trametes</taxon>
    </lineage>
</organism>
<proteinExistence type="predicted"/>
<gene>
    <name evidence="1" type="ORF">TRAPUB_12683</name>
</gene>
<protein>
    <submittedName>
        <fullName evidence="1">Uncharacterized protein</fullName>
    </submittedName>
</protein>
<dbReference type="EMBL" id="MNAD01000731">
    <property type="protein sequence ID" value="OJT10814.1"/>
    <property type="molecule type" value="Genomic_DNA"/>
</dbReference>